<protein>
    <recommendedName>
        <fullName evidence="10">Autoinducer 2 import system permease protein LsrC</fullName>
    </recommendedName>
</protein>
<reference evidence="12 13" key="1">
    <citation type="submission" date="2014-01" db="EMBL/GenBank/DDBJ databases">
        <title>Actinotalea ferrariae CF5-4.</title>
        <authorList>
            <person name="Chen F."/>
            <person name="Li Y."/>
            <person name="Wang G."/>
        </authorList>
    </citation>
    <scope>NUCLEOTIDE SEQUENCE [LARGE SCALE GENOMIC DNA]</scope>
    <source>
        <strain evidence="12 13">CF5-4</strain>
    </source>
</reference>
<keyword evidence="5" id="KW-0997">Cell inner membrane</keyword>
<evidence type="ECO:0000256" key="9">
    <source>
        <dbReference type="ARBA" id="ARBA00025439"/>
    </source>
</evidence>
<evidence type="ECO:0000256" key="2">
    <source>
        <dbReference type="ARBA" id="ARBA00011262"/>
    </source>
</evidence>
<evidence type="ECO:0000256" key="5">
    <source>
        <dbReference type="ARBA" id="ARBA00022519"/>
    </source>
</evidence>
<feature type="transmembrane region" description="Helical" evidence="11">
    <location>
        <begin position="292"/>
        <end position="309"/>
    </location>
</feature>
<organism evidence="12 13">
    <name type="scientific">Actinotalea ferrariae CF5-4</name>
    <dbReference type="NCBI Taxonomy" id="948458"/>
    <lineage>
        <taxon>Bacteria</taxon>
        <taxon>Bacillati</taxon>
        <taxon>Actinomycetota</taxon>
        <taxon>Actinomycetes</taxon>
        <taxon>Micrococcales</taxon>
        <taxon>Cellulomonadaceae</taxon>
        <taxon>Actinotalea</taxon>
    </lineage>
</organism>
<evidence type="ECO:0000256" key="1">
    <source>
        <dbReference type="ARBA" id="ARBA00004651"/>
    </source>
</evidence>
<comment type="function">
    <text evidence="9">Part of the ABC transporter complex LsrABCD involved in autoinducer 2 (AI-2) import. Probably responsible for the translocation of the substrate across the membrane.</text>
</comment>
<dbReference type="PANTHER" id="PTHR32196">
    <property type="entry name" value="ABC TRANSPORTER PERMEASE PROTEIN YPHD-RELATED-RELATED"/>
    <property type="match status" value="1"/>
</dbReference>
<feature type="transmembrane region" description="Helical" evidence="11">
    <location>
        <begin position="208"/>
        <end position="230"/>
    </location>
</feature>
<dbReference type="CDD" id="cd06579">
    <property type="entry name" value="TM_PBP1_transp_AraH_like"/>
    <property type="match status" value="1"/>
</dbReference>
<dbReference type="AlphaFoldDB" id="A0A021VQM9"/>
<feature type="transmembrane region" description="Helical" evidence="11">
    <location>
        <begin position="12"/>
        <end position="31"/>
    </location>
</feature>
<evidence type="ECO:0000256" key="11">
    <source>
        <dbReference type="SAM" id="Phobius"/>
    </source>
</evidence>
<keyword evidence="7 11" id="KW-1133">Transmembrane helix</keyword>
<dbReference type="Pfam" id="PF02653">
    <property type="entry name" value="BPD_transp_2"/>
    <property type="match status" value="1"/>
</dbReference>
<dbReference type="InterPro" id="IPR001851">
    <property type="entry name" value="ABC_transp_permease"/>
</dbReference>
<keyword evidence="13" id="KW-1185">Reference proteome</keyword>
<dbReference type="GO" id="GO:0005886">
    <property type="term" value="C:plasma membrane"/>
    <property type="evidence" value="ECO:0007669"/>
    <property type="project" value="UniProtKB-SubCell"/>
</dbReference>
<comment type="subunit">
    <text evidence="2">The complex is composed of two ATP-binding proteins (LsrA), two transmembrane proteins (LsrC and LsrD) and a solute-binding protein (LsrB).</text>
</comment>
<keyword evidence="8 11" id="KW-0472">Membrane</keyword>
<feature type="transmembrane region" description="Helical" evidence="11">
    <location>
        <begin position="242"/>
        <end position="260"/>
    </location>
</feature>
<evidence type="ECO:0000313" key="12">
    <source>
        <dbReference type="EMBL" id="EYR63509.1"/>
    </source>
</evidence>
<keyword evidence="4" id="KW-1003">Cell membrane</keyword>
<evidence type="ECO:0000313" key="13">
    <source>
        <dbReference type="Proteomes" id="UP000019753"/>
    </source>
</evidence>
<dbReference type="RefSeq" id="WP_052022763.1">
    <property type="nucleotide sequence ID" value="NZ_AXCW01000088.1"/>
</dbReference>
<feature type="transmembrane region" description="Helical" evidence="11">
    <location>
        <begin position="43"/>
        <end position="63"/>
    </location>
</feature>
<evidence type="ECO:0000256" key="4">
    <source>
        <dbReference type="ARBA" id="ARBA00022475"/>
    </source>
</evidence>
<dbReference type="Proteomes" id="UP000019753">
    <property type="component" value="Unassembled WGS sequence"/>
</dbReference>
<evidence type="ECO:0000256" key="6">
    <source>
        <dbReference type="ARBA" id="ARBA00022692"/>
    </source>
</evidence>
<gene>
    <name evidence="12" type="ORF">N866_20105</name>
</gene>
<dbReference type="EMBL" id="AXCW01000088">
    <property type="protein sequence ID" value="EYR63509.1"/>
    <property type="molecule type" value="Genomic_DNA"/>
</dbReference>
<evidence type="ECO:0000256" key="3">
    <source>
        <dbReference type="ARBA" id="ARBA00022448"/>
    </source>
</evidence>
<sequence length="322" mass="32933">MTGNATTLQRLRTMLLPILLIAELIVFSLLSPRFLSGDNFANIAVNAADLALVAAGMTLVILLGGIDVSAGFAVGVSAWFVATLMGSATPAWAVVLLSVTVGLALGALNGALVAAFRVPAIIATLGTAAIFQTLLFALWNRTDVFSAPVASILSGQRVLGVPQVLLVVAVVYAVLHWVLTRRPFGRDLFAIGSNPDAARLAGIRTTRVTFAAYGILGGLVGLAATIYVGRVGVVQASSGNELTLLAIASVVVGGTSILGGEGSILRTLGGLAFIVILQNGIVLAGVPPLWNGLMIGLTIIIAVSVDILATRSTTRETQGSVA</sequence>
<dbReference type="OrthoDB" id="9808136at2"/>
<dbReference type="GO" id="GO:0022857">
    <property type="term" value="F:transmembrane transporter activity"/>
    <property type="evidence" value="ECO:0007669"/>
    <property type="project" value="InterPro"/>
</dbReference>
<feature type="transmembrane region" description="Helical" evidence="11">
    <location>
        <begin position="120"/>
        <end position="139"/>
    </location>
</feature>
<keyword evidence="6 11" id="KW-0812">Transmembrane</keyword>
<evidence type="ECO:0000256" key="7">
    <source>
        <dbReference type="ARBA" id="ARBA00022989"/>
    </source>
</evidence>
<feature type="transmembrane region" description="Helical" evidence="11">
    <location>
        <begin position="159"/>
        <end position="179"/>
    </location>
</feature>
<comment type="caution">
    <text evidence="12">The sequence shown here is derived from an EMBL/GenBank/DDBJ whole genome shotgun (WGS) entry which is preliminary data.</text>
</comment>
<accession>A0A021VQM9</accession>
<comment type="subcellular location">
    <subcellularLocation>
        <location evidence="1">Cell membrane</location>
        <topology evidence="1">Multi-pass membrane protein</topology>
    </subcellularLocation>
</comment>
<keyword evidence="3" id="KW-0813">Transport</keyword>
<evidence type="ECO:0000256" key="8">
    <source>
        <dbReference type="ARBA" id="ARBA00023136"/>
    </source>
</evidence>
<dbReference type="PANTHER" id="PTHR32196:SF29">
    <property type="entry name" value="AUTOINDUCER 2 IMPORT SYSTEM PERMEASE PROTEIN LSRC"/>
    <property type="match status" value="1"/>
</dbReference>
<evidence type="ECO:0000256" key="10">
    <source>
        <dbReference type="ARBA" id="ARBA00039382"/>
    </source>
</evidence>
<proteinExistence type="predicted"/>
<name>A0A021VQM9_9CELL</name>